<dbReference type="Proteomes" id="UP000013776">
    <property type="component" value="Unassembled WGS sequence"/>
</dbReference>
<name>R4X8A7_TAPDE</name>
<organism evidence="1 2">
    <name type="scientific">Taphrina deformans (strain PYCC 5710 / ATCC 11124 / CBS 356.35 / IMI 108563 / JCM 9778 / NBRC 8474)</name>
    <name type="common">Peach leaf curl fungus</name>
    <name type="synonym">Lalaria deformans</name>
    <dbReference type="NCBI Taxonomy" id="1097556"/>
    <lineage>
        <taxon>Eukaryota</taxon>
        <taxon>Fungi</taxon>
        <taxon>Dikarya</taxon>
        <taxon>Ascomycota</taxon>
        <taxon>Taphrinomycotina</taxon>
        <taxon>Taphrinomycetes</taxon>
        <taxon>Taphrinales</taxon>
        <taxon>Taphrinaceae</taxon>
        <taxon>Taphrina</taxon>
    </lineage>
</organism>
<comment type="caution">
    <text evidence="1">The sequence shown here is derived from an EMBL/GenBank/DDBJ whole genome shotgun (WGS) entry which is preliminary data.</text>
</comment>
<accession>R4X8A7</accession>
<dbReference type="AlphaFoldDB" id="R4X8A7"/>
<evidence type="ECO:0000313" key="2">
    <source>
        <dbReference type="Proteomes" id="UP000013776"/>
    </source>
</evidence>
<protein>
    <submittedName>
        <fullName evidence="1">Uncharacterized protein</fullName>
    </submittedName>
</protein>
<dbReference type="EMBL" id="CAHR02000057">
    <property type="protein sequence ID" value="CCG81773.1"/>
    <property type="molecule type" value="Genomic_DNA"/>
</dbReference>
<reference evidence="1 2" key="1">
    <citation type="journal article" date="2013" name="MBio">
        <title>Genome sequencing of the plant pathogen Taphrina deformans, the causal agent of peach leaf curl.</title>
        <authorList>
            <person name="Cisse O.H."/>
            <person name="Almeida J.M.G.C.F."/>
            <person name="Fonseca A."/>
            <person name="Kumar A.A."/>
            <person name="Salojaervi J."/>
            <person name="Overmyer K."/>
            <person name="Hauser P.M."/>
            <person name="Pagni M."/>
        </authorList>
    </citation>
    <scope>NUCLEOTIDE SEQUENCE [LARGE SCALE GENOMIC DNA]</scope>
    <source>
        <strain evidence="2">PYCC 5710 / ATCC 11124 / CBS 356.35 / IMI 108563 / JCM 9778 / NBRC 8474</strain>
    </source>
</reference>
<dbReference type="PANTHER" id="PTHR33973:SF4">
    <property type="entry name" value="OS07G0153300 PROTEIN"/>
    <property type="match status" value="1"/>
</dbReference>
<dbReference type="VEuPathDB" id="FungiDB:TAPDE_001620"/>
<gene>
    <name evidence="1" type="ORF">TAPDE_001620</name>
</gene>
<dbReference type="STRING" id="1097556.R4X8A7"/>
<dbReference type="PANTHER" id="PTHR33973">
    <property type="entry name" value="OS07G0153300 PROTEIN"/>
    <property type="match status" value="1"/>
</dbReference>
<dbReference type="InterPro" id="IPR010775">
    <property type="entry name" value="DUF1365"/>
</dbReference>
<dbReference type="eggNOG" id="ENOG502S3VD">
    <property type="taxonomic scope" value="Eukaryota"/>
</dbReference>
<keyword evidence="2" id="KW-1185">Reference proteome</keyword>
<proteinExistence type="predicted"/>
<dbReference type="OrthoDB" id="3340520at2759"/>
<dbReference type="Pfam" id="PF07103">
    <property type="entry name" value="DUF1365"/>
    <property type="match status" value="1"/>
</dbReference>
<evidence type="ECO:0000313" key="1">
    <source>
        <dbReference type="EMBL" id="CCG81773.1"/>
    </source>
</evidence>
<sequence>MADHDIDTTDLKRALLITTPRLLGYSFNPVSFHYVYDTNDRLRVVVLEVNNTFGEKHVYVLQQDLADEVPRKGYTSAQTFPRRFHVSPFNDRSGSYRLQCLDPLSGDEFKVSMHLTLLDVDGTKKLTAQVESTFAPVETSRTGSSVWTLVKYGSAVFLTMPRILLQAYKIHYGKKLAVYLRPEPYEDIGAIGRSQASPVDSYFADLVFEYLRTNAEWLPCHRIIFNILPSPKNRQNVVIDGAGFEDQLEITVLSWSFFSSLVTSESPLTCLWTDSLALSSPLFRTSDQTLFLRTFGAGFGRRLGGKWYLQDARVKYRGRPDWFEQVGEVEPDHTEFLGTSNCVFDNHVYDMAAKGRRSLWTFRYHVLSSLWLAWFGNTLFGAIATFAGDAGKPADEWLRVKLEFERRRLCNKTVEVKDK</sequence>